<accession>A0A563EU91</accession>
<evidence type="ECO:0000313" key="2">
    <source>
        <dbReference type="Proteomes" id="UP000316639"/>
    </source>
</evidence>
<dbReference type="RefSeq" id="WP_146352923.1">
    <property type="nucleotide sequence ID" value="NZ_VOBR01000009.1"/>
</dbReference>
<organism evidence="1 2">
    <name type="scientific">Lentzea tibetensis</name>
    <dbReference type="NCBI Taxonomy" id="2591470"/>
    <lineage>
        <taxon>Bacteria</taxon>
        <taxon>Bacillati</taxon>
        <taxon>Actinomycetota</taxon>
        <taxon>Actinomycetes</taxon>
        <taxon>Pseudonocardiales</taxon>
        <taxon>Pseudonocardiaceae</taxon>
        <taxon>Lentzea</taxon>
    </lineage>
</organism>
<gene>
    <name evidence="1" type="ORF">FKR81_16685</name>
</gene>
<keyword evidence="2" id="KW-1185">Reference proteome</keyword>
<comment type="caution">
    <text evidence="1">The sequence shown here is derived from an EMBL/GenBank/DDBJ whole genome shotgun (WGS) entry which is preliminary data.</text>
</comment>
<protein>
    <submittedName>
        <fullName evidence="1">Uncharacterized protein</fullName>
    </submittedName>
</protein>
<reference evidence="1 2" key="1">
    <citation type="submission" date="2019-07" db="EMBL/GenBank/DDBJ databases">
        <title>Lentzea xizangensis sp. nov., isolated from Qinghai-Tibetan Plateau Soils.</title>
        <authorList>
            <person name="Huang J."/>
        </authorList>
    </citation>
    <scope>NUCLEOTIDE SEQUENCE [LARGE SCALE GENOMIC DNA]</scope>
    <source>
        <strain evidence="1 2">FXJ1.1311</strain>
    </source>
</reference>
<evidence type="ECO:0000313" key="1">
    <source>
        <dbReference type="EMBL" id="TWP51249.1"/>
    </source>
</evidence>
<sequence length="118" mass="12964">MLTTITCVVVTCDECGDNNERDYIPHYTGESDAIEQLCVQGWRVLGDGTLACPVCVAKQTCQLNGHQWAPWRPCHCHGQVLRHVGTPNGLCGNEFRWCERCDHGEERSCGATATTAVA</sequence>
<dbReference type="OrthoDB" id="3572298at2"/>
<dbReference type="EMBL" id="VOBR01000009">
    <property type="protein sequence ID" value="TWP51249.1"/>
    <property type="molecule type" value="Genomic_DNA"/>
</dbReference>
<name>A0A563EU91_9PSEU</name>
<dbReference type="AlphaFoldDB" id="A0A563EU91"/>
<proteinExistence type="predicted"/>
<dbReference type="Proteomes" id="UP000316639">
    <property type="component" value="Unassembled WGS sequence"/>
</dbReference>